<evidence type="ECO:0000313" key="3">
    <source>
        <dbReference type="EMBL" id="TQK76361.1"/>
    </source>
</evidence>
<proteinExistence type="predicted"/>
<name>A0A542SNZ7_9MICO</name>
<keyword evidence="2" id="KW-1133">Transmembrane helix</keyword>
<feature type="compositionally biased region" description="Basic and acidic residues" evidence="1">
    <location>
        <begin position="151"/>
        <end position="160"/>
    </location>
</feature>
<protein>
    <submittedName>
        <fullName evidence="3">Uncharacterized protein DUF3180</fullName>
    </submittedName>
</protein>
<accession>A0A542SNZ7</accession>
<comment type="caution">
    <text evidence="3">The sequence shown here is derived from an EMBL/GenBank/DDBJ whole genome shotgun (WGS) entry which is preliminary data.</text>
</comment>
<dbReference type="OrthoDB" id="3257239at2"/>
<gene>
    <name evidence="3" type="ORF">FB389_1031</name>
</gene>
<feature type="transmembrane region" description="Helical" evidence="2">
    <location>
        <begin position="116"/>
        <end position="135"/>
    </location>
</feature>
<evidence type="ECO:0000256" key="2">
    <source>
        <dbReference type="SAM" id="Phobius"/>
    </source>
</evidence>
<dbReference type="InterPro" id="IPR021517">
    <property type="entry name" value="DUF3180"/>
</dbReference>
<evidence type="ECO:0000256" key="1">
    <source>
        <dbReference type="SAM" id="MobiDB-lite"/>
    </source>
</evidence>
<evidence type="ECO:0000313" key="4">
    <source>
        <dbReference type="Proteomes" id="UP000316181"/>
    </source>
</evidence>
<dbReference type="Proteomes" id="UP000316181">
    <property type="component" value="Unassembled WGS sequence"/>
</dbReference>
<keyword evidence="2" id="KW-0472">Membrane</keyword>
<dbReference type="Pfam" id="PF11377">
    <property type="entry name" value="DUF3180"/>
    <property type="match status" value="1"/>
</dbReference>
<keyword evidence="2" id="KW-0812">Transmembrane</keyword>
<feature type="region of interest" description="Disordered" evidence="1">
    <location>
        <begin position="141"/>
        <end position="160"/>
    </location>
</feature>
<organism evidence="3 4">
    <name type="scientific">Rarobacter incanus</name>
    <dbReference type="NCBI Taxonomy" id="153494"/>
    <lineage>
        <taxon>Bacteria</taxon>
        <taxon>Bacillati</taxon>
        <taxon>Actinomycetota</taxon>
        <taxon>Actinomycetes</taxon>
        <taxon>Micrococcales</taxon>
        <taxon>Rarobacteraceae</taxon>
        <taxon>Rarobacter</taxon>
    </lineage>
</organism>
<dbReference type="EMBL" id="VFNV01000001">
    <property type="protein sequence ID" value="TQK76361.1"/>
    <property type="molecule type" value="Genomic_DNA"/>
</dbReference>
<dbReference type="RefSeq" id="WP_142111652.1">
    <property type="nucleotide sequence ID" value="NZ_BAAATB010000002.1"/>
</dbReference>
<feature type="transmembrane region" description="Helical" evidence="2">
    <location>
        <begin position="38"/>
        <end position="63"/>
    </location>
</feature>
<feature type="transmembrane region" description="Helical" evidence="2">
    <location>
        <begin position="75"/>
        <end position="96"/>
    </location>
</feature>
<dbReference type="AlphaFoldDB" id="A0A542SNZ7"/>
<sequence>MKPTRVAHLLAWFAGVGLVAFALLMALAARGIRLPAVSYLVAGIELLLAAVVIVAGLTLRSYLRGNRPGLTGLRAARMVVLGKAASHAGAMLAGWYGAQALYALGDIGIEPQRARLVSAAVAALCATVLAAAGYITERFGRIPPPEGTQGEDAHGQRQQA</sequence>
<reference evidence="3 4" key="1">
    <citation type="submission" date="2019-06" db="EMBL/GenBank/DDBJ databases">
        <title>Sequencing the genomes of 1000 actinobacteria strains.</title>
        <authorList>
            <person name="Klenk H.-P."/>
        </authorList>
    </citation>
    <scope>NUCLEOTIDE SEQUENCE [LARGE SCALE GENOMIC DNA]</scope>
    <source>
        <strain evidence="3 4">DSM 10596</strain>
    </source>
</reference>
<keyword evidence="4" id="KW-1185">Reference proteome</keyword>